<name>A0A2G8KQU6_STIJA</name>
<dbReference type="SUPFAM" id="SSF46966">
    <property type="entry name" value="Spectrin repeat"/>
    <property type="match status" value="1"/>
</dbReference>
<accession>A0A2G8KQU6</accession>
<dbReference type="AlphaFoldDB" id="A0A2G8KQU6"/>
<dbReference type="EMBL" id="MRZV01000421">
    <property type="protein sequence ID" value="PIK50369.1"/>
    <property type="molecule type" value="Genomic_DNA"/>
</dbReference>
<proteinExistence type="predicted"/>
<evidence type="ECO:0000313" key="2">
    <source>
        <dbReference type="Proteomes" id="UP000230750"/>
    </source>
</evidence>
<evidence type="ECO:0000313" key="1">
    <source>
        <dbReference type="EMBL" id="PIK50369.1"/>
    </source>
</evidence>
<reference evidence="1 2" key="1">
    <citation type="journal article" date="2017" name="PLoS Biol.">
        <title>The sea cucumber genome provides insights into morphological evolution and visceral regeneration.</title>
        <authorList>
            <person name="Zhang X."/>
            <person name="Sun L."/>
            <person name="Yuan J."/>
            <person name="Sun Y."/>
            <person name="Gao Y."/>
            <person name="Zhang L."/>
            <person name="Li S."/>
            <person name="Dai H."/>
            <person name="Hamel J.F."/>
            <person name="Liu C."/>
            <person name="Yu Y."/>
            <person name="Liu S."/>
            <person name="Lin W."/>
            <person name="Guo K."/>
            <person name="Jin S."/>
            <person name="Xu P."/>
            <person name="Storey K.B."/>
            <person name="Huan P."/>
            <person name="Zhang T."/>
            <person name="Zhou Y."/>
            <person name="Zhang J."/>
            <person name="Lin C."/>
            <person name="Li X."/>
            <person name="Xing L."/>
            <person name="Huo D."/>
            <person name="Sun M."/>
            <person name="Wang L."/>
            <person name="Mercier A."/>
            <person name="Li F."/>
            <person name="Yang H."/>
            <person name="Xiang J."/>
        </authorList>
    </citation>
    <scope>NUCLEOTIDE SEQUENCE [LARGE SCALE GENOMIC DNA]</scope>
    <source>
        <strain evidence="1">Shaxun</strain>
        <tissue evidence="1">Muscle</tissue>
    </source>
</reference>
<protein>
    <submittedName>
        <fullName evidence="1">Putative nesprin-1</fullName>
    </submittedName>
</protein>
<comment type="caution">
    <text evidence="1">The sequence shown here is derived from an EMBL/GenBank/DDBJ whole genome shotgun (WGS) entry which is preliminary data.</text>
</comment>
<keyword evidence="2" id="KW-1185">Reference proteome</keyword>
<dbReference type="Gene3D" id="1.20.58.60">
    <property type="match status" value="1"/>
</dbReference>
<sequence length="147" mass="16927">MSHKATTQWLDGIEHKVNQLQQVSRDTTTLQTQVEEVKPLKSEVIAYKPKSVIVNKFGHSYDKLLKDDEYPINVRPRYRSLQIGSSSLMDSSSSRAFDSIDSGSFTEEESKIQKELGSVNKRYEALRIKLTDRDEELELAKLLHERN</sequence>
<dbReference type="STRING" id="307972.A0A2G8KQU6"/>
<organism evidence="1 2">
    <name type="scientific">Stichopus japonicus</name>
    <name type="common">Sea cucumber</name>
    <dbReference type="NCBI Taxonomy" id="307972"/>
    <lineage>
        <taxon>Eukaryota</taxon>
        <taxon>Metazoa</taxon>
        <taxon>Echinodermata</taxon>
        <taxon>Eleutherozoa</taxon>
        <taxon>Echinozoa</taxon>
        <taxon>Holothuroidea</taxon>
        <taxon>Aspidochirotacea</taxon>
        <taxon>Aspidochirotida</taxon>
        <taxon>Stichopodidae</taxon>
        <taxon>Apostichopus</taxon>
    </lineage>
</organism>
<gene>
    <name evidence="1" type="ORF">BSL78_12735</name>
</gene>
<dbReference type="Proteomes" id="UP000230750">
    <property type="component" value="Unassembled WGS sequence"/>
</dbReference>